<dbReference type="FunFam" id="1.25.50.20:FF:000012">
    <property type="entry name" value="Aminopeptidase N"/>
    <property type="match status" value="1"/>
</dbReference>
<feature type="region of interest" description="Disordered" evidence="21">
    <location>
        <begin position="39"/>
        <end position="60"/>
    </location>
</feature>
<keyword evidence="4 20" id="KW-0031">Aminopeptidase</keyword>
<dbReference type="InterPro" id="IPR024571">
    <property type="entry name" value="ERAP1-like_C_dom"/>
</dbReference>
<dbReference type="SUPFAM" id="SSF63737">
    <property type="entry name" value="Leukotriene A4 hydrolase N-terminal domain"/>
    <property type="match status" value="1"/>
</dbReference>
<evidence type="ECO:0000256" key="11">
    <source>
        <dbReference type="ARBA" id="ARBA00022968"/>
    </source>
</evidence>
<feature type="domain" description="Aminopeptidase N-like N-terminal" evidence="24">
    <location>
        <begin position="72"/>
        <end position="241"/>
    </location>
</feature>
<evidence type="ECO:0000256" key="4">
    <source>
        <dbReference type="ARBA" id="ARBA00022438"/>
    </source>
</evidence>
<dbReference type="InterPro" id="IPR014782">
    <property type="entry name" value="Peptidase_M1_dom"/>
</dbReference>
<evidence type="ECO:0000256" key="15">
    <source>
        <dbReference type="ARBA" id="ARBA00023157"/>
    </source>
</evidence>
<dbReference type="GO" id="GO:0005615">
    <property type="term" value="C:extracellular space"/>
    <property type="evidence" value="ECO:0007669"/>
    <property type="project" value="TreeGrafter"/>
</dbReference>
<dbReference type="GO" id="GO:0008270">
    <property type="term" value="F:zinc ion binding"/>
    <property type="evidence" value="ECO:0007669"/>
    <property type="project" value="UniProtKB-UniRule"/>
</dbReference>
<comment type="caution">
    <text evidence="25">The sequence shown here is derived from an EMBL/GenBank/DDBJ whole genome shotgun (WGS) entry which is preliminary data.</text>
</comment>
<feature type="binding site" evidence="18">
    <location>
        <position position="423"/>
    </location>
    <ligand>
        <name>Zn(2+)</name>
        <dbReference type="ChEBI" id="CHEBI:29105"/>
        <note>catalytic</note>
    </ligand>
</feature>
<accession>A0A9Q0ID77</accession>
<reference evidence="25" key="1">
    <citation type="submission" date="2022-07" db="EMBL/GenBank/DDBJ databases">
        <title>Chromosome-level genome of Muraenolepis orangiensis.</title>
        <authorList>
            <person name="Kim J."/>
        </authorList>
    </citation>
    <scope>NUCLEOTIDE SEQUENCE</scope>
    <source>
        <strain evidence="25">KU_S4_2022</strain>
        <tissue evidence="25">Muscle</tissue>
    </source>
</reference>
<sequence>MAAGFYISRLLAITGALVSTGALVTIIALSALYAQEKNKNQAPPLPTTETSTTTPGPPEPWQRYRLPDTLSPVSYNVTLWPRLQPDPRGLFVFTGNSTVLFNCVKDTDLVLIHASQLNFTLFGRHKARLLAPTGELAAVPAVRKTWVEVETQYLVVQLERSLEAGRSYLLYTEFVGELADDLGGFYRSTYKENGQEKILATTQMQPTDARKAFPCFDEPAMKAVFHLTLVHPADTVALSNAMNYGPFSKRLHLLIYTQTKLDSAPGGYLLAETLTRMPKITKLNPVNVTVNGETLTETRFWPTELMSTYLLAFVVCEFDYISSPPDAPILIRIWARKQAIEEGQGVYALEKTGPILNYFQNYYSSPYPLQKSDQIALPDFSAGAMENWGLITYRESALLYDPAFSSNGDKEWVVTVIAHELAHMWFGNLVTMRWWNDLWLNEGFATYRDLLVVDEIHGVMDVDALATSHPLSIPEAAIMHPSQIKQLFDSITYSKGAAVLRMLSDFITEKVFTEGLSTYLDTFKYNNTVYTDLWKHLQVAVNKVSPDLGLPATVEDIMNRWVLQMGFPVVTVDTATGRISQKHFLLDPEAEVDWPSPFKYEWIVPMSWMKSGITQKPLWLTSKEATKASMVVGGTDWLLVNLETSGFYRVNYDQGNWERLLAQLDHNHQDIPEVNRAQLISDAFNLARARLVNTTLALRTTRFLARERAYTPWLTASRNLGYYFLMFDRGPVYGPMQAYMVKQVTPLFNHFKDLTLNWTEIPDNHTDQYNQVMTIQLACRNGLKACQVLTSNWFKAWMNSPANNPISPNLRLVVYCNGMAAGGPAEWDFAWRMYRNTSSASEAEKLLSAMACSREPWILTRYLEYCLDPERIRKQDATTVLIDIAANPLGQPLVWDFVRANWNYLFNDYGKGAISFDFVLQRVSARFSTEFEYKELLRFQKEVGANPLAPNLQQILERTRANIKWVSGHKDQILSWFTEEASRPSAG</sequence>
<feature type="active site" description="Proton acceptor" evidence="17">
    <location>
        <position position="420"/>
    </location>
</feature>
<dbReference type="EMBL" id="JANIIK010000112">
    <property type="protein sequence ID" value="KAJ3594190.1"/>
    <property type="molecule type" value="Genomic_DNA"/>
</dbReference>
<dbReference type="InterPro" id="IPR027268">
    <property type="entry name" value="Peptidase_M4/M1_CTD_sf"/>
</dbReference>
<feature type="binding site" evidence="18">
    <location>
        <position position="442"/>
    </location>
    <ligand>
        <name>Zn(2+)</name>
        <dbReference type="ChEBI" id="CHEBI:29105"/>
        <note>catalytic</note>
    </ligand>
</feature>
<dbReference type="GO" id="GO:0070006">
    <property type="term" value="F:metalloaminopeptidase activity"/>
    <property type="evidence" value="ECO:0007669"/>
    <property type="project" value="TreeGrafter"/>
</dbReference>
<dbReference type="OrthoDB" id="510539at2759"/>
<keyword evidence="12" id="KW-1133">Transmembrane helix</keyword>
<evidence type="ECO:0000256" key="18">
    <source>
        <dbReference type="PIRSR" id="PIRSR634016-3"/>
    </source>
</evidence>
<gene>
    <name evidence="25" type="ORF">NHX12_006521</name>
</gene>
<keyword evidence="26" id="KW-1185">Reference proteome</keyword>
<evidence type="ECO:0000259" key="24">
    <source>
        <dbReference type="Pfam" id="PF17900"/>
    </source>
</evidence>
<evidence type="ECO:0000256" key="1">
    <source>
        <dbReference type="ARBA" id="ARBA00004401"/>
    </source>
</evidence>
<dbReference type="InterPro" id="IPR050344">
    <property type="entry name" value="Peptidase_M1_aminopeptidases"/>
</dbReference>
<evidence type="ECO:0000256" key="7">
    <source>
        <dbReference type="ARBA" id="ARBA00022692"/>
    </source>
</evidence>
<dbReference type="GO" id="GO:0042277">
    <property type="term" value="F:peptide binding"/>
    <property type="evidence" value="ECO:0007669"/>
    <property type="project" value="TreeGrafter"/>
</dbReference>
<dbReference type="GO" id="GO:0006508">
    <property type="term" value="P:proteolysis"/>
    <property type="evidence" value="ECO:0007669"/>
    <property type="project" value="UniProtKB-KW"/>
</dbReference>
<keyword evidence="6 20" id="KW-0645">Protease</keyword>
<evidence type="ECO:0000256" key="3">
    <source>
        <dbReference type="ARBA" id="ARBA00011738"/>
    </source>
</evidence>
<dbReference type="SUPFAM" id="SSF55486">
    <property type="entry name" value="Metalloproteases ('zincins'), catalytic domain"/>
    <property type="match status" value="1"/>
</dbReference>
<evidence type="ECO:0000256" key="17">
    <source>
        <dbReference type="PIRSR" id="PIRSR634016-1"/>
    </source>
</evidence>
<feature type="site" description="Transition state stabilizer" evidence="19">
    <location>
        <position position="493"/>
    </location>
</feature>
<keyword evidence="11" id="KW-0735">Signal-anchor</keyword>
<dbReference type="InterPro" id="IPR034016">
    <property type="entry name" value="M1_APN-typ"/>
</dbReference>
<dbReference type="InterPro" id="IPR045357">
    <property type="entry name" value="Aminopeptidase_N-like_N"/>
</dbReference>
<evidence type="ECO:0000256" key="10">
    <source>
        <dbReference type="ARBA" id="ARBA00022833"/>
    </source>
</evidence>
<comment type="subunit">
    <text evidence="3">Homodimer.</text>
</comment>
<evidence type="ECO:0000313" key="26">
    <source>
        <dbReference type="Proteomes" id="UP001148018"/>
    </source>
</evidence>
<dbReference type="Proteomes" id="UP001148018">
    <property type="component" value="Unassembled WGS sequence"/>
</dbReference>
<dbReference type="InterPro" id="IPR042097">
    <property type="entry name" value="Aminopeptidase_N-like_N_sf"/>
</dbReference>
<dbReference type="Gene3D" id="2.60.40.1910">
    <property type="match status" value="1"/>
</dbReference>
<dbReference type="PANTHER" id="PTHR11533:SF172">
    <property type="entry name" value="AMINOPEPTIDASE N"/>
    <property type="match status" value="1"/>
</dbReference>
<dbReference type="Gene3D" id="1.25.50.20">
    <property type="match status" value="1"/>
</dbReference>
<evidence type="ECO:0000256" key="8">
    <source>
        <dbReference type="ARBA" id="ARBA00022723"/>
    </source>
</evidence>
<dbReference type="Pfam" id="PF17900">
    <property type="entry name" value="Peptidase_M1_N"/>
    <property type="match status" value="1"/>
</dbReference>
<keyword evidence="16" id="KW-0325">Glycoprotein</keyword>
<dbReference type="FunFam" id="2.60.40.1730:FF:000001">
    <property type="entry name" value="Leucyl-cystinyl aminopeptidase"/>
    <property type="match status" value="1"/>
</dbReference>
<dbReference type="Pfam" id="PF11838">
    <property type="entry name" value="ERAP1_C"/>
    <property type="match status" value="1"/>
</dbReference>
<feature type="domain" description="ERAP1-like C-terminal" evidence="23">
    <location>
        <begin position="637"/>
        <end position="960"/>
    </location>
</feature>
<dbReference type="Gene3D" id="1.10.390.10">
    <property type="entry name" value="Neutral Protease Domain 2"/>
    <property type="match status" value="1"/>
</dbReference>
<keyword evidence="8 18" id="KW-0479">Metal-binding</keyword>
<keyword evidence="7" id="KW-0812">Transmembrane</keyword>
<comment type="similarity">
    <text evidence="2 20">Belongs to the peptidase M1 family.</text>
</comment>
<comment type="subcellular location">
    <subcellularLocation>
        <location evidence="1">Cell membrane</location>
        <topology evidence="1">Single-pass type II membrane protein</topology>
    </subcellularLocation>
</comment>
<keyword evidence="14" id="KW-0472">Membrane</keyword>
<dbReference type="GO" id="GO:0005886">
    <property type="term" value="C:plasma membrane"/>
    <property type="evidence" value="ECO:0007669"/>
    <property type="project" value="UniProtKB-SubCell"/>
</dbReference>
<keyword evidence="13 20" id="KW-0482">Metalloprotease</keyword>
<comment type="cofactor">
    <cofactor evidence="18 20">
        <name>Zn(2+)</name>
        <dbReference type="ChEBI" id="CHEBI:29105"/>
    </cofactor>
    <text evidence="18 20">Binds 1 zinc ion per subunit.</text>
</comment>
<proteinExistence type="inferred from homology"/>
<evidence type="ECO:0000256" key="6">
    <source>
        <dbReference type="ARBA" id="ARBA00022670"/>
    </source>
</evidence>
<evidence type="ECO:0000259" key="22">
    <source>
        <dbReference type="Pfam" id="PF01433"/>
    </source>
</evidence>
<evidence type="ECO:0000313" key="25">
    <source>
        <dbReference type="EMBL" id="KAJ3594190.1"/>
    </source>
</evidence>
<keyword evidence="15" id="KW-1015">Disulfide bond</keyword>
<dbReference type="GO" id="GO:0043171">
    <property type="term" value="P:peptide catabolic process"/>
    <property type="evidence" value="ECO:0007669"/>
    <property type="project" value="TreeGrafter"/>
</dbReference>
<dbReference type="PANTHER" id="PTHR11533">
    <property type="entry name" value="PROTEASE M1 ZINC METALLOPROTEASE"/>
    <property type="match status" value="1"/>
</dbReference>
<dbReference type="Gene3D" id="2.60.40.1730">
    <property type="entry name" value="tricorn interacting facor f3 domain"/>
    <property type="match status" value="1"/>
</dbReference>
<evidence type="ECO:0000256" key="16">
    <source>
        <dbReference type="ARBA" id="ARBA00023180"/>
    </source>
</evidence>
<evidence type="ECO:0000256" key="19">
    <source>
        <dbReference type="PIRSR" id="PIRSR634016-4"/>
    </source>
</evidence>
<protein>
    <recommendedName>
        <fullName evidence="20">Aminopeptidase</fullName>
        <ecNumber evidence="20">3.4.11.-</ecNumber>
    </recommendedName>
</protein>
<evidence type="ECO:0000256" key="14">
    <source>
        <dbReference type="ARBA" id="ARBA00023136"/>
    </source>
</evidence>
<evidence type="ECO:0000256" key="2">
    <source>
        <dbReference type="ARBA" id="ARBA00010136"/>
    </source>
</evidence>
<feature type="domain" description="Peptidase M1 membrane alanine aminopeptidase" evidence="22">
    <location>
        <begin position="347"/>
        <end position="561"/>
    </location>
</feature>
<organism evidence="25 26">
    <name type="scientific">Muraenolepis orangiensis</name>
    <name type="common">Patagonian moray cod</name>
    <dbReference type="NCBI Taxonomy" id="630683"/>
    <lineage>
        <taxon>Eukaryota</taxon>
        <taxon>Metazoa</taxon>
        <taxon>Chordata</taxon>
        <taxon>Craniata</taxon>
        <taxon>Vertebrata</taxon>
        <taxon>Euteleostomi</taxon>
        <taxon>Actinopterygii</taxon>
        <taxon>Neopterygii</taxon>
        <taxon>Teleostei</taxon>
        <taxon>Neoteleostei</taxon>
        <taxon>Acanthomorphata</taxon>
        <taxon>Zeiogadaria</taxon>
        <taxon>Gadariae</taxon>
        <taxon>Gadiformes</taxon>
        <taxon>Muraenolepidoidei</taxon>
        <taxon>Muraenolepididae</taxon>
        <taxon>Muraenolepis</taxon>
    </lineage>
</organism>
<evidence type="ECO:0000256" key="21">
    <source>
        <dbReference type="SAM" id="MobiDB-lite"/>
    </source>
</evidence>
<dbReference type="Pfam" id="PF01433">
    <property type="entry name" value="Peptidase_M1"/>
    <property type="match status" value="1"/>
</dbReference>
<dbReference type="FunFam" id="1.10.390.10:FF:000016">
    <property type="entry name" value="Glutamyl aminopeptidase"/>
    <property type="match status" value="1"/>
</dbReference>
<dbReference type="CDD" id="cd09601">
    <property type="entry name" value="M1_APN-Q_like"/>
    <property type="match status" value="1"/>
</dbReference>
<dbReference type="EC" id="3.4.11.-" evidence="20"/>
<dbReference type="FunFam" id="2.60.40.1910:FF:000005">
    <property type="entry name" value="Aminopeptidase"/>
    <property type="match status" value="1"/>
</dbReference>
<evidence type="ECO:0000256" key="5">
    <source>
        <dbReference type="ARBA" id="ARBA00022475"/>
    </source>
</evidence>
<dbReference type="GO" id="GO:0005737">
    <property type="term" value="C:cytoplasm"/>
    <property type="evidence" value="ECO:0007669"/>
    <property type="project" value="TreeGrafter"/>
</dbReference>
<evidence type="ECO:0000256" key="9">
    <source>
        <dbReference type="ARBA" id="ARBA00022801"/>
    </source>
</evidence>
<name>A0A9Q0ID77_9TELE</name>
<keyword evidence="9 20" id="KW-0378">Hydrolase</keyword>
<feature type="binding site" evidence="18">
    <location>
        <position position="419"/>
    </location>
    <ligand>
        <name>Zn(2+)</name>
        <dbReference type="ChEBI" id="CHEBI:29105"/>
        <note>catalytic</note>
    </ligand>
</feature>
<keyword evidence="10 18" id="KW-0862">Zinc</keyword>
<keyword evidence="5" id="KW-1003">Cell membrane</keyword>
<evidence type="ECO:0000256" key="12">
    <source>
        <dbReference type="ARBA" id="ARBA00022989"/>
    </source>
</evidence>
<evidence type="ECO:0000256" key="13">
    <source>
        <dbReference type="ARBA" id="ARBA00023049"/>
    </source>
</evidence>
<dbReference type="AlphaFoldDB" id="A0A9Q0ID77"/>
<evidence type="ECO:0000256" key="20">
    <source>
        <dbReference type="RuleBase" id="RU364040"/>
    </source>
</evidence>
<evidence type="ECO:0000259" key="23">
    <source>
        <dbReference type="Pfam" id="PF11838"/>
    </source>
</evidence>